<sequence>MDIPQPVLKVVAAVLSVGILVELVILARITRRSPEEQADWDPGTGRSNTGSYEARDDGDEKAGPQRDNRMPPVDHTL</sequence>
<feature type="region of interest" description="Disordered" evidence="1">
    <location>
        <begin position="32"/>
        <end position="77"/>
    </location>
</feature>
<dbReference type="EMBL" id="JAHLJV010000140">
    <property type="protein sequence ID" value="KAK1566421.1"/>
    <property type="molecule type" value="Genomic_DNA"/>
</dbReference>
<name>A0AAD8UZ10_9PEZI</name>
<evidence type="ECO:0000256" key="1">
    <source>
        <dbReference type="SAM" id="MobiDB-lite"/>
    </source>
</evidence>
<keyword evidence="4" id="KW-1185">Reference proteome</keyword>
<keyword evidence="2" id="KW-1133">Transmembrane helix</keyword>
<accession>A0AAD8UZ10</accession>
<dbReference type="RefSeq" id="XP_060407585.1">
    <property type="nucleotide sequence ID" value="XM_060556068.1"/>
</dbReference>
<feature type="compositionally biased region" description="Basic and acidic residues" evidence="1">
    <location>
        <begin position="53"/>
        <end position="69"/>
    </location>
</feature>
<evidence type="ECO:0000256" key="2">
    <source>
        <dbReference type="SAM" id="Phobius"/>
    </source>
</evidence>
<keyword evidence="2" id="KW-0472">Membrane</keyword>
<dbReference type="Proteomes" id="UP001230504">
    <property type="component" value="Unassembled WGS sequence"/>
</dbReference>
<reference evidence="3" key="1">
    <citation type="submission" date="2021-06" db="EMBL/GenBank/DDBJ databases">
        <title>Comparative genomics, transcriptomics and evolutionary studies reveal genomic signatures of adaptation to plant cell wall in hemibiotrophic fungi.</title>
        <authorList>
            <consortium name="DOE Joint Genome Institute"/>
            <person name="Baroncelli R."/>
            <person name="Diaz J.F."/>
            <person name="Benocci T."/>
            <person name="Peng M."/>
            <person name="Battaglia E."/>
            <person name="Haridas S."/>
            <person name="Andreopoulos W."/>
            <person name="Labutti K."/>
            <person name="Pangilinan J."/>
            <person name="Floch G.L."/>
            <person name="Makela M.R."/>
            <person name="Henrissat B."/>
            <person name="Grigoriev I.V."/>
            <person name="Crouch J.A."/>
            <person name="De Vries R.P."/>
            <person name="Sukno S.A."/>
            <person name="Thon M.R."/>
        </authorList>
    </citation>
    <scope>NUCLEOTIDE SEQUENCE</scope>
    <source>
        <strain evidence="3">CBS 125086</strain>
    </source>
</reference>
<dbReference type="AlphaFoldDB" id="A0AAD8UZ10"/>
<evidence type="ECO:0000313" key="3">
    <source>
        <dbReference type="EMBL" id="KAK1566421.1"/>
    </source>
</evidence>
<proteinExistence type="predicted"/>
<feature type="transmembrane region" description="Helical" evidence="2">
    <location>
        <begin position="6"/>
        <end position="27"/>
    </location>
</feature>
<gene>
    <name evidence="3" type="ORF">LY79DRAFT_528860</name>
</gene>
<evidence type="ECO:0000313" key="4">
    <source>
        <dbReference type="Proteomes" id="UP001230504"/>
    </source>
</evidence>
<organism evidence="3 4">
    <name type="scientific">Colletotrichum navitas</name>
    <dbReference type="NCBI Taxonomy" id="681940"/>
    <lineage>
        <taxon>Eukaryota</taxon>
        <taxon>Fungi</taxon>
        <taxon>Dikarya</taxon>
        <taxon>Ascomycota</taxon>
        <taxon>Pezizomycotina</taxon>
        <taxon>Sordariomycetes</taxon>
        <taxon>Hypocreomycetidae</taxon>
        <taxon>Glomerellales</taxon>
        <taxon>Glomerellaceae</taxon>
        <taxon>Colletotrichum</taxon>
        <taxon>Colletotrichum graminicola species complex</taxon>
    </lineage>
</organism>
<comment type="caution">
    <text evidence="3">The sequence shown here is derived from an EMBL/GenBank/DDBJ whole genome shotgun (WGS) entry which is preliminary data.</text>
</comment>
<keyword evidence="2" id="KW-0812">Transmembrane</keyword>
<dbReference type="GeneID" id="85440308"/>
<protein>
    <submittedName>
        <fullName evidence="3">Uncharacterized protein</fullName>
    </submittedName>
</protein>